<dbReference type="GO" id="GO:0045944">
    <property type="term" value="P:positive regulation of transcription by RNA polymerase II"/>
    <property type="evidence" value="ECO:0007669"/>
    <property type="project" value="TreeGrafter"/>
</dbReference>
<dbReference type="SMART" id="SM00360">
    <property type="entry name" value="RRM"/>
    <property type="match status" value="1"/>
</dbReference>
<dbReference type="RefSeq" id="XP_024888128.1">
    <property type="nucleotide sequence ID" value="XM_025032360.1"/>
</dbReference>
<dbReference type="Gene3D" id="3.30.70.330">
    <property type="match status" value="1"/>
</dbReference>
<dbReference type="Proteomes" id="UP000504618">
    <property type="component" value="Unplaced"/>
</dbReference>
<sequence>MCGLEDGVLEPRTHPFARSSIVHPRRRRAWRIPLFIRDRATRIEWETRAMETSFSGFPYDYARPYVDSSILLTNDRSLEGPIGPNFLFPEEELFPEHELQAVERGEVLSPLGRHEALMYAIRNFEEPSINVQNATTYPSTIFDNELAIPQGWDDDIMMRSISSCPTNFPEQYYSELLQNADASTVNMDLPDVNESDTIINQPFGLILKEEKQNTVDIKEGVDIKEDVISEITDNNKMMTDIKVKSEQETKEKELKCPSSNTLPVSRKINERNTNIRKKNQNVKGKRKKKENSIAIINKKVKLEEQEDVDVETVPKEEVPVLEAVDATSLLEKFEASQNSNPRNKLVIKNNRTYDTRSNKPCQVTQECRISVSEKSVSQASTLQKSARNSLSQDVLDKIKASGRKKTIPIIPAMPNIQGGNRRNSIRTQNRAPRNKILKTSSIVTNDAKSSTFSNISVQLDHDYCSSLPNFSVHTKSCNNNKTTKPISIQKSSQNKNSSIIEERQNSLTSNVYYNLKPVNGINRKAHKLAALQDKTMKDNLLENNHEDFQKETLLKQSHDSSNLSVKNINLNESSTFSATLQMPIRSALANRILQSSGMLPKTNIVQTNSKTQRMISVLKNPPNASQSPLSTNNSNENIVTTTNSLNNEVQNINVQSTQNTLLEVKLHEEVKTDLSRRVKISFEEYRIRKTSNKSPTQIPDPTEVVHIYTATTMTELIIKDDGNVEISCVRDIFPVIKKKSEIEAEKIKPKPPTCDAEAQTYETMFECSTNAVTDVMEKDEKKEESTKKEEQESCKKLSRSLSRSRSKDKSRNKTSRSRSRSRSRSKSRSRRRSRSRSRRSRDRKRNRSYSKSNSRSRSRSKSRTRSRNRNRSRSRNINTRSRSTTRSRSRSRNRSRSRSRRRSNTRRRTISHRRSSVSSTSSYSSRSPYSTKYSHSRSSSRSRNRSRSRSISRSRFTRQHYSSHSRNYNSRSPPSSNNFGRNRWSNHRERNPSDLERPYMYERSYSFVTTNHYRSRRSPLRPYHKPYEYTYNKVKKKEIDERRVLYVGRINEGITKTDLRRRFEAFGPIVDVSLHFRERGDNYGFVTFEYRNDAFEAKEHGNDNPSLPRYDICFGGRRAFCNSTYADLDDMRSNTPRLSQGNEEASFDYLLMQAKSMMKENKRKA</sequence>
<evidence type="ECO:0000256" key="4">
    <source>
        <dbReference type="ARBA" id="ARBA00023015"/>
    </source>
</evidence>
<feature type="compositionally biased region" description="Basic and acidic residues" evidence="9">
    <location>
        <begin position="776"/>
        <end position="795"/>
    </location>
</feature>
<gene>
    <name evidence="12" type="primary">LOC112465010</name>
</gene>
<dbReference type="GeneID" id="112465010"/>
<dbReference type="GO" id="GO:0005634">
    <property type="term" value="C:nucleus"/>
    <property type="evidence" value="ECO:0007669"/>
    <property type="project" value="UniProtKB-SubCell"/>
</dbReference>
<evidence type="ECO:0000256" key="3">
    <source>
        <dbReference type="ARBA" id="ARBA00022884"/>
    </source>
</evidence>
<dbReference type="InterPro" id="IPR034605">
    <property type="entry name" value="PGC-1"/>
</dbReference>
<name>A0A6J1R1X7_9HYME</name>
<evidence type="ECO:0000256" key="5">
    <source>
        <dbReference type="ARBA" id="ARBA00023159"/>
    </source>
</evidence>
<reference evidence="12" key="1">
    <citation type="submission" date="2025-08" db="UniProtKB">
        <authorList>
            <consortium name="RefSeq"/>
        </authorList>
    </citation>
    <scope>IDENTIFICATION</scope>
    <source>
        <tissue evidence="12">Whole body</tissue>
    </source>
</reference>
<organism evidence="11 12">
    <name type="scientific">Temnothorax curvispinosus</name>
    <dbReference type="NCBI Taxonomy" id="300111"/>
    <lineage>
        <taxon>Eukaryota</taxon>
        <taxon>Metazoa</taxon>
        <taxon>Ecdysozoa</taxon>
        <taxon>Arthropoda</taxon>
        <taxon>Hexapoda</taxon>
        <taxon>Insecta</taxon>
        <taxon>Pterygota</taxon>
        <taxon>Neoptera</taxon>
        <taxon>Endopterygota</taxon>
        <taxon>Hymenoptera</taxon>
        <taxon>Apocrita</taxon>
        <taxon>Aculeata</taxon>
        <taxon>Formicoidea</taxon>
        <taxon>Formicidae</taxon>
        <taxon>Myrmicinae</taxon>
        <taxon>Temnothorax</taxon>
    </lineage>
</organism>
<keyword evidence="5" id="KW-0010">Activator</keyword>
<evidence type="ECO:0000256" key="1">
    <source>
        <dbReference type="ARBA" id="ARBA00004123"/>
    </source>
</evidence>
<dbReference type="PANTHER" id="PTHR15528:SF11">
    <property type="entry name" value="FI18188P1"/>
    <property type="match status" value="1"/>
</dbReference>
<dbReference type="PROSITE" id="PS50102">
    <property type="entry name" value="RRM"/>
    <property type="match status" value="1"/>
</dbReference>
<feature type="domain" description="RRM" evidence="10">
    <location>
        <begin position="1043"/>
        <end position="1118"/>
    </location>
</feature>
<feature type="compositionally biased region" description="Basic and acidic residues" evidence="9">
    <location>
        <begin position="986"/>
        <end position="996"/>
    </location>
</feature>
<evidence type="ECO:0000313" key="11">
    <source>
        <dbReference type="Proteomes" id="UP000504618"/>
    </source>
</evidence>
<dbReference type="InterPro" id="IPR012677">
    <property type="entry name" value="Nucleotide-bd_a/b_plait_sf"/>
</dbReference>
<feature type="compositionally biased region" description="Low complexity" evidence="9">
    <location>
        <begin position="916"/>
        <end position="933"/>
    </location>
</feature>
<evidence type="ECO:0000313" key="12">
    <source>
        <dbReference type="RefSeq" id="XP_024888128.1"/>
    </source>
</evidence>
<comment type="subcellular location">
    <subcellularLocation>
        <location evidence="1">Nucleus</location>
    </subcellularLocation>
</comment>
<dbReference type="GO" id="GO:0003723">
    <property type="term" value="F:RNA binding"/>
    <property type="evidence" value="ECO:0007669"/>
    <property type="project" value="UniProtKB-UniRule"/>
</dbReference>
<dbReference type="InterPro" id="IPR035979">
    <property type="entry name" value="RBD_domain_sf"/>
</dbReference>
<keyword evidence="7" id="KW-0539">Nucleus</keyword>
<keyword evidence="2" id="KW-0597">Phosphoprotein</keyword>
<feature type="compositionally biased region" description="Basic residues" evidence="9">
    <location>
        <begin position="883"/>
        <end position="915"/>
    </location>
</feature>
<evidence type="ECO:0000256" key="6">
    <source>
        <dbReference type="ARBA" id="ARBA00023163"/>
    </source>
</evidence>
<keyword evidence="11" id="KW-1185">Reference proteome</keyword>
<keyword evidence="4" id="KW-0805">Transcription regulation</keyword>
<evidence type="ECO:0000256" key="2">
    <source>
        <dbReference type="ARBA" id="ARBA00022553"/>
    </source>
</evidence>
<proteinExistence type="predicted"/>
<dbReference type="Pfam" id="PF00076">
    <property type="entry name" value="RRM_1"/>
    <property type="match status" value="1"/>
</dbReference>
<dbReference type="GO" id="GO:0003712">
    <property type="term" value="F:transcription coregulator activity"/>
    <property type="evidence" value="ECO:0007669"/>
    <property type="project" value="InterPro"/>
</dbReference>
<evidence type="ECO:0000256" key="9">
    <source>
        <dbReference type="SAM" id="MobiDB-lite"/>
    </source>
</evidence>
<keyword evidence="3 8" id="KW-0694">RNA-binding</keyword>
<evidence type="ECO:0000259" key="10">
    <source>
        <dbReference type="PROSITE" id="PS50102"/>
    </source>
</evidence>
<dbReference type="PANTHER" id="PTHR15528">
    <property type="entry name" value="PEROXISOME PROLIFERATOR ACTIVATED RECEPTOR GAMMA COACTIVATOR 1 PGC-1 -RELATED"/>
    <property type="match status" value="1"/>
</dbReference>
<feature type="compositionally biased region" description="Low complexity" evidence="9">
    <location>
        <begin position="486"/>
        <end position="498"/>
    </location>
</feature>
<dbReference type="SUPFAM" id="SSF54928">
    <property type="entry name" value="RNA-binding domain, RBD"/>
    <property type="match status" value="1"/>
</dbReference>
<feature type="compositionally biased region" description="Polar residues" evidence="9">
    <location>
        <begin position="417"/>
        <end position="435"/>
    </location>
</feature>
<evidence type="ECO:0000256" key="8">
    <source>
        <dbReference type="PROSITE-ProRule" id="PRU00176"/>
    </source>
</evidence>
<feature type="region of interest" description="Disordered" evidence="9">
    <location>
        <begin position="410"/>
        <end position="435"/>
    </location>
</feature>
<feature type="compositionally biased region" description="Low complexity" evidence="9">
    <location>
        <begin position="964"/>
        <end position="978"/>
    </location>
</feature>
<feature type="compositionally biased region" description="Basic residues" evidence="9">
    <location>
        <begin position="812"/>
        <end position="874"/>
    </location>
</feature>
<feature type="compositionally biased region" description="Basic residues" evidence="9">
    <location>
        <begin position="934"/>
        <end position="963"/>
    </location>
</feature>
<protein>
    <submittedName>
        <fullName evidence="12">Uncharacterized protein LOC112465010 isoform X2</fullName>
    </submittedName>
</protein>
<dbReference type="AlphaFoldDB" id="A0A6J1R1X7"/>
<keyword evidence="6" id="KW-0804">Transcription</keyword>
<feature type="region of interest" description="Disordered" evidence="9">
    <location>
        <begin position="776"/>
        <end position="996"/>
    </location>
</feature>
<evidence type="ECO:0000256" key="7">
    <source>
        <dbReference type="ARBA" id="ARBA00023242"/>
    </source>
</evidence>
<feature type="region of interest" description="Disordered" evidence="9">
    <location>
        <begin position="479"/>
        <end position="498"/>
    </location>
</feature>
<dbReference type="InterPro" id="IPR000504">
    <property type="entry name" value="RRM_dom"/>
</dbReference>
<accession>A0A6J1R1X7</accession>